<evidence type="ECO:0000259" key="14">
    <source>
        <dbReference type="PROSITE" id="PS50026"/>
    </source>
</evidence>
<dbReference type="GO" id="GO:0005524">
    <property type="term" value="F:ATP binding"/>
    <property type="evidence" value="ECO:0007669"/>
    <property type="project" value="UniProtKB-KW"/>
</dbReference>
<evidence type="ECO:0000256" key="9">
    <source>
        <dbReference type="ARBA" id="ARBA00023180"/>
    </source>
</evidence>
<dbReference type="Gene3D" id="1.10.510.10">
    <property type="entry name" value="Transferase(Phosphotransferase) domain 1"/>
    <property type="match status" value="1"/>
</dbReference>
<evidence type="ECO:0000256" key="5">
    <source>
        <dbReference type="ARBA" id="ARBA00022741"/>
    </source>
</evidence>
<evidence type="ECO:0000256" key="11">
    <source>
        <dbReference type="ARBA" id="ARBA00048679"/>
    </source>
</evidence>
<proteinExistence type="predicted"/>
<dbReference type="Proteomes" id="UP000053555">
    <property type="component" value="Unassembled WGS sequence"/>
</dbReference>
<evidence type="ECO:0000256" key="3">
    <source>
        <dbReference type="ARBA" id="ARBA00022679"/>
    </source>
</evidence>
<keyword evidence="8" id="KW-1015">Disulfide bond</keyword>
<evidence type="ECO:0000256" key="6">
    <source>
        <dbReference type="ARBA" id="ARBA00022777"/>
    </source>
</evidence>
<feature type="domain" description="Protein kinase" evidence="13">
    <location>
        <begin position="307"/>
        <end position="577"/>
    </location>
</feature>
<feature type="domain" description="Apple" evidence="15">
    <location>
        <begin position="190"/>
        <end position="270"/>
    </location>
</feature>
<dbReference type="FunFam" id="1.10.510.10:FF:000060">
    <property type="entry name" value="G-type lectin S-receptor-like serine/threonine-protein kinase"/>
    <property type="match status" value="1"/>
</dbReference>
<keyword evidence="5" id="KW-0547">Nucleotide-binding</keyword>
<dbReference type="GO" id="GO:0106310">
    <property type="term" value="F:protein serine kinase activity"/>
    <property type="evidence" value="ECO:0007669"/>
    <property type="project" value="RHEA"/>
</dbReference>
<keyword evidence="4" id="KW-0732">Signal</keyword>
<dbReference type="Gene3D" id="3.30.200.20">
    <property type="entry name" value="Phosphorylase Kinase, domain 1"/>
    <property type="match status" value="1"/>
</dbReference>
<comment type="catalytic activity">
    <reaction evidence="10">
        <text>L-threonyl-[protein] + ATP = O-phospho-L-threonyl-[protein] + ADP + H(+)</text>
        <dbReference type="Rhea" id="RHEA:46608"/>
        <dbReference type="Rhea" id="RHEA-COMP:11060"/>
        <dbReference type="Rhea" id="RHEA-COMP:11605"/>
        <dbReference type="ChEBI" id="CHEBI:15378"/>
        <dbReference type="ChEBI" id="CHEBI:30013"/>
        <dbReference type="ChEBI" id="CHEBI:30616"/>
        <dbReference type="ChEBI" id="CHEBI:61977"/>
        <dbReference type="ChEBI" id="CHEBI:456216"/>
        <dbReference type="EC" id="2.7.11.1"/>
    </reaction>
</comment>
<dbReference type="EC" id="2.7.11.1" evidence="1"/>
<dbReference type="EMBL" id="KN652840">
    <property type="protein sequence ID" value="KHN28393.1"/>
    <property type="molecule type" value="Genomic_DNA"/>
</dbReference>
<dbReference type="Pfam" id="PF00954">
    <property type="entry name" value="S_locus_glycop"/>
    <property type="match status" value="1"/>
</dbReference>
<dbReference type="PROSITE" id="PS50026">
    <property type="entry name" value="EGF_3"/>
    <property type="match status" value="1"/>
</dbReference>
<protein>
    <recommendedName>
        <fullName evidence="1">non-specific serine/threonine protein kinase</fullName>
        <ecNumber evidence="1">2.7.11.1</ecNumber>
    </recommendedName>
</protein>
<evidence type="ECO:0000256" key="12">
    <source>
        <dbReference type="PROSITE-ProRule" id="PRU00076"/>
    </source>
</evidence>
<dbReference type="InterPro" id="IPR000858">
    <property type="entry name" value="S_locus_glycoprot_dom"/>
</dbReference>
<keyword evidence="16" id="KW-0430">Lectin</keyword>
<dbReference type="InterPro" id="IPR011009">
    <property type="entry name" value="Kinase-like_dom_sf"/>
</dbReference>
<dbReference type="GO" id="GO:0004674">
    <property type="term" value="F:protein serine/threonine kinase activity"/>
    <property type="evidence" value="ECO:0007669"/>
    <property type="project" value="UniProtKB-KW"/>
</dbReference>
<dbReference type="GO" id="GO:0030246">
    <property type="term" value="F:carbohydrate binding"/>
    <property type="evidence" value="ECO:0007669"/>
    <property type="project" value="UniProtKB-KW"/>
</dbReference>
<dbReference type="GO" id="GO:0005886">
    <property type="term" value="C:plasma membrane"/>
    <property type="evidence" value="ECO:0007669"/>
    <property type="project" value="TreeGrafter"/>
</dbReference>
<reference evidence="16" key="1">
    <citation type="submission" date="2014-07" db="EMBL/GenBank/DDBJ databases">
        <title>Identification of a novel salt tolerance gene in wild soybean by whole-genome sequencing.</title>
        <authorList>
            <person name="Lam H.-M."/>
            <person name="Qi X."/>
            <person name="Li M.-W."/>
            <person name="Liu X."/>
            <person name="Xie M."/>
            <person name="Ni M."/>
            <person name="Xu X."/>
        </authorList>
    </citation>
    <scope>NUCLEOTIDE SEQUENCE [LARGE SCALE GENOMIC DNA]</scope>
    <source>
        <tissue evidence="16">Root</tissue>
    </source>
</reference>
<organism evidence="16">
    <name type="scientific">Glycine soja</name>
    <name type="common">Wild soybean</name>
    <dbReference type="NCBI Taxonomy" id="3848"/>
    <lineage>
        <taxon>Eukaryota</taxon>
        <taxon>Viridiplantae</taxon>
        <taxon>Streptophyta</taxon>
        <taxon>Embryophyta</taxon>
        <taxon>Tracheophyta</taxon>
        <taxon>Spermatophyta</taxon>
        <taxon>Magnoliopsida</taxon>
        <taxon>eudicotyledons</taxon>
        <taxon>Gunneridae</taxon>
        <taxon>Pentapetalae</taxon>
        <taxon>rosids</taxon>
        <taxon>fabids</taxon>
        <taxon>Fabales</taxon>
        <taxon>Fabaceae</taxon>
        <taxon>Papilionoideae</taxon>
        <taxon>50 kb inversion clade</taxon>
        <taxon>NPAAA clade</taxon>
        <taxon>indigoferoid/millettioid clade</taxon>
        <taxon>Phaseoleae</taxon>
        <taxon>Glycine</taxon>
        <taxon>Glycine subgen. Soja</taxon>
    </lineage>
</organism>
<dbReference type="SUPFAM" id="SSF56112">
    <property type="entry name" value="Protein kinase-like (PK-like)"/>
    <property type="match status" value="1"/>
</dbReference>
<gene>
    <name evidence="16" type="ORF">glysoja_039333</name>
</gene>
<comment type="caution">
    <text evidence="12">Lacks conserved residue(s) required for the propagation of feature annotation.</text>
</comment>
<dbReference type="InterPro" id="IPR001245">
    <property type="entry name" value="Ser-Thr/Tyr_kinase_cat_dom"/>
</dbReference>
<dbReference type="InterPro" id="IPR000742">
    <property type="entry name" value="EGF"/>
</dbReference>
<dbReference type="InterPro" id="IPR000719">
    <property type="entry name" value="Prot_kinase_dom"/>
</dbReference>
<evidence type="ECO:0000256" key="8">
    <source>
        <dbReference type="ARBA" id="ARBA00023157"/>
    </source>
</evidence>
<dbReference type="PROSITE" id="PS00108">
    <property type="entry name" value="PROTEIN_KINASE_ST"/>
    <property type="match status" value="1"/>
</dbReference>
<dbReference type="PROSITE" id="PS50011">
    <property type="entry name" value="PROTEIN_KINASE_DOM"/>
    <property type="match status" value="1"/>
</dbReference>
<dbReference type="AlphaFoldDB" id="A0A0B2R8Z3"/>
<keyword evidence="7" id="KW-0067">ATP-binding</keyword>
<dbReference type="Pfam" id="PF08276">
    <property type="entry name" value="PAN_2"/>
    <property type="match status" value="1"/>
</dbReference>
<accession>A0A0B2R8Z3</accession>
<evidence type="ECO:0000256" key="7">
    <source>
        <dbReference type="ARBA" id="ARBA00022840"/>
    </source>
</evidence>
<dbReference type="Pfam" id="PF07714">
    <property type="entry name" value="PK_Tyr_Ser-Thr"/>
    <property type="match status" value="1"/>
</dbReference>
<sequence length="657" mass="75514">MKLGWDLRTALEWKITAWKSPEDPSPGDFSFRLNLYNYPEFYLMKGRVKYHRLGPWNGLYFSGATNQNPNQLYEIKYVVKNDSMYVMNEVEKFCFLTVKNSSAAAIVRVKITETSLQIQVWEEERQYWSIYTTIPGDRCDEYAVCGAYGNCRISQSPVCQCLEGFTPRSQQEWSTMDWSQGCVVNKSSSCEGDRFVKHPGLKVPETDHVDLYENIDLEECREKCLNNCYCVAYTNSDIRGGGKGCVHWYFELNDIRQFETGGQDLYIRMPALESDKSKTKDNLKKQLEDLDLRLFDLLTITTATNNFSLNNKIGQGGFGPVYKMAEMLHAVKRLSSSSGQGITEFVTEVKLIAKLQHRNLVKLLGFCIKRQEKILVYEYMVNGSLDSFVFDQIKGKFLDWPQRLDIIFGIARGLLYLHQDSRLRIIHRDLKASNILLDEKLNPKISDFGMARAFGGDQTEGNTNRVVGTYGYMAPEYAVDGLFSIKSDVFSFGILLLEIICGNKNRALCHGNQTLNLVGYAWTLWKEQNVLQLIDSNIMDSCVIQEVLRCIHVSLLCVQQYPEDRPTMTSQDNAIWKVYETSPHDLCDVCQCLEGFSPKSPQQWKVLDWRQGCVQPKPLSYKESYMDQFVNYLGLEVQDIAHTWMDENVGLEEYRNA</sequence>
<keyword evidence="6 16" id="KW-0418">Kinase</keyword>
<evidence type="ECO:0000256" key="2">
    <source>
        <dbReference type="ARBA" id="ARBA00022527"/>
    </source>
</evidence>
<dbReference type="GO" id="GO:0048544">
    <property type="term" value="P:recognition of pollen"/>
    <property type="evidence" value="ECO:0007669"/>
    <property type="project" value="InterPro"/>
</dbReference>
<keyword evidence="12" id="KW-0245">EGF-like domain</keyword>
<keyword evidence="3 16" id="KW-0808">Transferase</keyword>
<dbReference type="PROSITE" id="PS50948">
    <property type="entry name" value="PAN"/>
    <property type="match status" value="1"/>
</dbReference>
<evidence type="ECO:0000313" key="16">
    <source>
        <dbReference type="EMBL" id="KHN28393.1"/>
    </source>
</evidence>
<comment type="catalytic activity">
    <reaction evidence="11">
        <text>L-seryl-[protein] + ATP = O-phospho-L-seryl-[protein] + ADP + H(+)</text>
        <dbReference type="Rhea" id="RHEA:17989"/>
        <dbReference type="Rhea" id="RHEA-COMP:9863"/>
        <dbReference type="Rhea" id="RHEA-COMP:11604"/>
        <dbReference type="ChEBI" id="CHEBI:15378"/>
        <dbReference type="ChEBI" id="CHEBI:29999"/>
        <dbReference type="ChEBI" id="CHEBI:30616"/>
        <dbReference type="ChEBI" id="CHEBI:83421"/>
        <dbReference type="ChEBI" id="CHEBI:456216"/>
        <dbReference type="EC" id="2.7.11.1"/>
    </reaction>
</comment>
<dbReference type="CDD" id="cd14066">
    <property type="entry name" value="STKc_IRAK"/>
    <property type="match status" value="1"/>
</dbReference>
<keyword evidence="9" id="KW-0325">Glycoprotein</keyword>
<dbReference type="SMART" id="SM00473">
    <property type="entry name" value="PAN_AP"/>
    <property type="match status" value="1"/>
</dbReference>
<dbReference type="SMART" id="SM00220">
    <property type="entry name" value="S_TKc"/>
    <property type="match status" value="1"/>
</dbReference>
<evidence type="ECO:0000256" key="1">
    <source>
        <dbReference type="ARBA" id="ARBA00012513"/>
    </source>
</evidence>
<evidence type="ECO:0000256" key="4">
    <source>
        <dbReference type="ARBA" id="ARBA00022729"/>
    </source>
</evidence>
<name>A0A0B2R8Z3_GLYSO</name>
<evidence type="ECO:0000259" key="13">
    <source>
        <dbReference type="PROSITE" id="PS50011"/>
    </source>
</evidence>
<feature type="domain" description="EGF-like" evidence="14">
    <location>
        <begin position="135"/>
        <end position="171"/>
    </location>
</feature>
<dbReference type="CDD" id="cd01098">
    <property type="entry name" value="PAN_AP_plant"/>
    <property type="match status" value="1"/>
</dbReference>
<dbReference type="FunFam" id="3.30.200.20:FF:000466">
    <property type="entry name" value="Putative LRR receptor-like serine/threonine-protein kinase"/>
    <property type="match status" value="1"/>
</dbReference>
<evidence type="ECO:0000259" key="15">
    <source>
        <dbReference type="PROSITE" id="PS50948"/>
    </source>
</evidence>
<keyword evidence="2" id="KW-0723">Serine/threonine-protein kinase</keyword>
<dbReference type="PANTHER" id="PTHR27002">
    <property type="entry name" value="RECEPTOR-LIKE SERINE/THREONINE-PROTEIN KINASE SD1-8"/>
    <property type="match status" value="1"/>
</dbReference>
<dbReference type="PANTHER" id="PTHR27002:SF930">
    <property type="entry name" value="RECEPTOR-LIKE SERINE_THREONINE-PROTEIN KINASE"/>
    <property type="match status" value="1"/>
</dbReference>
<dbReference type="InterPro" id="IPR008271">
    <property type="entry name" value="Ser/Thr_kinase_AS"/>
</dbReference>
<dbReference type="InterPro" id="IPR003609">
    <property type="entry name" value="Pan_app"/>
</dbReference>
<keyword evidence="16" id="KW-0675">Receptor</keyword>
<evidence type="ECO:0000256" key="10">
    <source>
        <dbReference type="ARBA" id="ARBA00047899"/>
    </source>
</evidence>